<evidence type="ECO:0000313" key="15">
    <source>
        <dbReference type="Proteomes" id="UP000742024"/>
    </source>
</evidence>
<evidence type="ECO:0000256" key="8">
    <source>
        <dbReference type="ARBA" id="ARBA00023288"/>
    </source>
</evidence>
<evidence type="ECO:0000256" key="7">
    <source>
        <dbReference type="ARBA" id="ARBA00023157"/>
    </source>
</evidence>
<evidence type="ECO:0000256" key="6">
    <source>
        <dbReference type="ARBA" id="ARBA00022729"/>
    </source>
</evidence>
<evidence type="ECO:0000256" key="4">
    <source>
        <dbReference type="ARBA" id="ARBA00022525"/>
    </source>
</evidence>
<gene>
    <name evidence="14" type="ORF">E4U56_000084</name>
    <name evidence="13" type="ORF">E4U57_001263</name>
</gene>
<dbReference type="Proteomes" id="UP000742024">
    <property type="component" value="Unassembled WGS sequence"/>
</dbReference>
<dbReference type="AlphaFoldDB" id="A0A9P7SUM3"/>
<comment type="caution">
    <text evidence="14">The sequence shown here is derived from an EMBL/GenBank/DDBJ whole genome shotgun (WGS) entry which is preliminary data.</text>
</comment>
<keyword evidence="4" id="KW-0964">Secreted</keyword>
<reference evidence="14 15" key="1">
    <citation type="journal article" date="2020" name="bioRxiv">
        <title>Whole genome comparisons of ergot fungi reveals the divergence and evolution of species within the genus Claviceps are the result of varying mechanisms driving genome evolution and host range expansion.</title>
        <authorList>
            <person name="Wyka S.A."/>
            <person name="Mondo S.J."/>
            <person name="Liu M."/>
            <person name="Dettman J."/>
            <person name="Nalam V."/>
            <person name="Broders K.D."/>
        </authorList>
    </citation>
    <scope>NUCLEOTIDE SEQUENCE</scope>
    <source>
        <strain evidence="14">CCC 1102</strain>
        <strain evidence="13 15">LM583</strain>
    </source>
</reference>
<evidence type="ECO:0000259" key="12">
    <source>
        <dbReference type="PROSITE" id="PS52012"/>
    </source>
</evidence>
<dbReference type="GO" id="GO:0098552">
    <property type="term" value="C:side of membrane"/>
    <property type="evidence" value="ECO:0007669"/>
    <property type="project" value="UniProtKB-KW"/>
</dbReference>
<comment type="subcellular location">
    <subcellularLocation>
        <location evidence="1">Membrane</location>
        <topology evidence="1">Lipid-anchor</topology>
        <topology evidence="1">GPI-anchor</topology>
    </subcellularLocation>
    <subcellularLocation>
        <location evidence="2">Secreted</location>
    </subcellularLocation>
</comment>
<dbReference type="InterPro" id="IPR008427">
    <property type="entry name" value="Extracellular_membr_CFEM_dom"/>
</dbReference>
<evidence type="ECO:0000313" key="13">
    <source>
        <dbReference type="EMBL" id="KAG5958556.1"/>
    </source>
</evidence>
<dbReference type="GO" id="GO:0005576">
    <property type="term" value="C:extracellular region"/>
    <property type="evidence" value="ECO:0007669"/>
    <property type="project" value="UniProtKB-SubCell"/>
</dbReference>
<comment type="caution">
    <text evidence="9">Lacks conserved residue(s) required for the propagation of feature annotation.</text>
</comment>
<dbReference type="PROSITE" id="PS52012">
    <property type="entry name" value="CFEM"/>
    <property type="match status" value="1"/>
</dbReference>
<feature type="region of interest" description="Disordered" evidence="10">
    <location>
        <begin position="96"/>
        <end position="185"/>
    </location>
</feature>
<comment type="similarity">
    <text evidence="3">Belongs to the RBT5 family.</text>
</comment>
<evidence type="ECO:0000256" key="3">
    <source>
        <dbReference type="ARBA" id="ARBA00010031"/>
    </source>
</evidence>
<feature type="compositionally biased region" description="Low complexity" evidence="10">
    <location>
        <begin position="104"/>
        <end position="127"/>
    </location>
</feature>
<dbReference type="OrthoDB" id="3559948at2759"/>
<name>A0A9P7SUM3_9HYPO</name>
<proteinExistence type="inferred from homology"/>
<feature type="signal peptide" evidence="11">
    <location>
        <begin position="1"/>
        <end position="16"/>
    </location>
</feature>
<keyword evidence="6 11" id="KW-0732">Signal</keyword>
<dbReference type="EMBL" id="SRPS01000001">
    <property type="protein sequence ID" value="KAG5978647.1"/>
    <property type="molecule type" value="Genomic_DNA"/>
</dbReference>
<feature type="chain" id="PRO_5040200939" description="CFEM domain-containing protein" evidence="11">
    <location>
        <begin position="17"/>
        <end position="213"/>
    </location>
</feature>
<sequence length="213" mass="19890">MKVTLFTLAVAGLAAAQNLDGLAPCIKSCIEKGLTQAGCSGSPQQIATCACKAETQSKLLAPVTQCATENKCNMADLVNAQKVAAVQCQAIAGGAGKSGMPSGAPSATQNPSAAATPTAAATGAFPTNSANNTKPATSSGAAAHSGAAGGSSGGSSGSPTGSESGSTESGSTESGSTGTATGTGAQPTVTNAAAVMGPAAGALVAIFAAALAL</sequence>
<feature type="compositionally biased region" description="Gly residues" evidence="10">
    <location>
        <begin position="147"/>
        <end position="156"/>
    </location>
</feature>
<evidence type="ECO:0000256" key="5">
    <source>
        <dbReference type="ARBA" id="ARBA00022622"/>
    </source>
</evidence>
<keyword evidence="5" id="KW-0336">GPI-anchor</keyword>
<keyword evidence="15" id="KW-1185">Reference proteome</keyword>
<evidence type="ECO:0000256" key="10">
    <source>
        <dbReference type="SAM" id="MobiDB-lite"/>
    </source>
</evidence>
<evidence type="ECO:0000313" key="14">
    <source>
        <dbReference type="EMBL" id="KAG5978647.1"/>
    </source>
</evidence>
<protein>
    <recommendedName>
        <fullName evidence="12">CFEM domain-containing protein</fullName>
    </recommendedName>
</protein>
<feature type="domain" description="CFEM" evidence="12">
    <location>
        <begin position="1"/>
        <end position="115"/>
    </location>
</feature>
<evidence type="ECO:0000313" key="16">
    <source>
        <dbReference type="Proteomes" id="UP000784919"/>
    </source>
</evidence>
<feature type="compositionally biased region" description="Low complexity" evidence="10">
    <location>
        <begin position="157"/>
        <end position="185"/>
    </location>
</feature>
<organism evidence="14 16">
    <name type="scientific">Claviceps arundinis</name>
    <dbReference type="NCBI Taxonomy" id="1623583"/>
    <lineage>
        <taxon>Eukaryota</taxon>
        <taxon>Fungi</taxon>
        <taxon>Dikarya</taxon>
        <taxon>Ascomycota</taxon>
        <taxon>Pezizomycotina</taxon>
        <taxon>Sordariomycetes</taxon>
        <taxon>Hypocreomycetidae</taxon>
        <taxon>Hypocreales</taxon>
        <taxon>Clavicipitaceae</taxon>
        <taxon>Claviceps</taxon>
    </lineage>
</organism>
<dbReference type="EMBL" id="SRPR01000144">
    <property type="protein sequence ID" value="KAG5958556.1"/>
    <property type="molecule type" value="Genomic_DNA"/>
</dbReference>
<keyword evidence="8" id="KW-0449">Lipoprotein</keyword>
<accession>A0A9P7SUM3</accession>
<evidence type="ECO:0000256" key="2">
    <source>
        <dbReference type="ARBA" id="ARBA00004613"/>
    </source>
</evidence>
<feature type="compositionally biased region" description="Low complexity" evidence="10">
    <location>
        <begin position="136"/>
        <end position="146"/>
    </location>
</feature>
<evidence type="ECO:0000256" key="11">
    <source>
        <dbReference type="SAM" id="SignalP"/>
    </source>
</evidence>
<keyword evidence="7" id="KW-1015">Disulfide bond</keyword>
<keyword evidence="5" id="KW-0325">Glycoprotein</keyword>
<evidence type="ECO:0000256" key="1">
    <source>
        <dbReference type="ARBA" id="ARBA00004589"/>
    </source>
</evidence>
<dbReference type="Proteomes" id="UP000784919">
    <property type="component" value="Unassembled WGS sequence"/>
</dbReference>
<evidence type="ECO:0000256" key="9">
    <source>
        <dbReference type="PROSITE-ProRule" id="PRU01356"/>
    </source>
</evidence>
<keyword evidence="5" id="KW-0472">Membrane</keyword>